<feature type="domain" description="Cytochrome c" evidence="8">
    <location>
        <begin position="70"/>
        <end position="173"/>
    </location>
</feature>
<keyword evidence="2 6" id="KW-0349">Heme</keyword>
<dbReference type="OrthoDB" id="9805828at2"/>
<evidence type="ECO:0000256" key="2">
    <source>
        <dbReference type="ARBA" id="ARBA00022617"/>
    </source>
</evidence>
<dbReference type="PANTHER" id="PTHR11961">
    <property type="entry name" value="CYTOCHROME C"/>
    <property type="match status" value="1"/>
</dbReference>
<dbReference type="InterPro" id="IPR002327">
    <property type="entry name" value="Cyt_c_1A/1B"/>
</dbReference>
<evidence type="ECO:0000256" key="3">
    <source>
        <dbReference type="ARBA" id="ARBA00022723"/>
    </source>
</evidence>
<reference evidence="9 10" key="1">
    <citation type="journal article" date="2014" name="Genome Announc.">
        <title>Draft Genome Sequence of Lutibaculum baratangense Strain AMV1T, Isolated from a Mud Volcano in Andamans, India.</title>
        <authorList>
            <person name="Singh A."/>
            <person name="Sreenivas A."/>
            <person name="Sathyanarayana Reddy G."/>
            <person name="Pinnaka A.K."/>
            <person name="Shivaji S."/>
        </authorList>
    </citation>
    <scope>NUCLEOTIDE SEQUENCE [LARGE SCALE GENOMIC DNA]</scope>
    <source>
        <strain evidence="9 10">AMV1</strain>
    </source>
</reference>
<feature type="region of interest" description="Disordered" evidence="7">
    <location>
        <begin position="172"/>
        <end position="342"/>
    </location>
</feature>
<keyword evidence="10" id="KW-1185">Reference proteome</keyword>
<dbReference type="GO" id="GO:0009055">
    <property type="term" value="F:electron transfer activity"/>
    <property type="evidence" value="ECO:0007669"/>
    <property type="project" value="InterPro"/>
</dbReference>
<evidence type="ECO:0000256" key="4">
    <source>
        <dbReference type="ARBA" id="ARBA00022982"/>
    </source>
</evidence>
<name>V4RQW9_9HYPH</name>
<feature type="domain" description="Cytochrome c" evidence="8">
    <location>
        <begin position="356"/>
        <end position="456"/>
    </location>
</feature>
<sequence>MDSFEFNKIAGAVLGTLLATMAIGVLGEALFHAEAPEQPGWAVAVPEAGEGGAGPAEEEGPQLAVLLASADASAGEAIARRCVSCHSFEAGGANKVGPNLHDVVGAEITHVEGFGYSQAFEQLAGEGFEWTYEHLDGFLANPRGYISGTAMAFAGVRDAADRADLIAYLASQTENPPPLPEPEEEPAGDEAAAEDGAAQPTLEDGEATEQPTEPEPQEQAAEEEAEGAQATDQAEPSGEPQQASPDLGTDVQQTPEGEGAPVQPAPEDQESIAGARDETPVPAEGADEDAQPAAGQEQSAQGEQQEAPAEEAPAEEAPAGDQQGAAEPAQEEAAAEQEQAAAAGGDSALLAAVAAADVEEGQAQARKCTACHSLEEGGPNRVGPHIYGVVDRDIASLDDYNYSDALQGIEGDWTLENLDAFLANPREFARGTKMAFAGIRDEDDRHALLHYLYTLQENPQPLQ</sequence>
<dbReference type="eggNOG" id="COG3474">
    <property type="taxonomic scope" value="Bacteria"/>
</dbReference>
<feature type="compositionally biased region" description="Low complexity" evidence="7">
    <location>
        <begin position="291"/>
        <end position="307"/>
    </location>
</feature>
<evidence type="ECO:0000256" key="1">
    <source>
        <dbReference type="ARBA" id="ARBA00022448"/>
    </source>
</evidence>
<feature type="compositionally biased region" description="Low complexity" evidence="7">
    <location>
        <begin position="315"/>
        <end position="328"/>
    </location>
</feature>
<keyword evidence="5 6" id="KW-0408">Iron</keyword>
<accession>V4RQW9</accession>
<dbReference type="InterPro" id="IPR009056">
    <property type="entry name" value="Cyt_c-like_dom"/>
</dbReference>
<protein>
    <submittedName>
        <fullName evidence="9">Membrane c-type cytochrome cy</fullName>
    </submittedName>
</protein>
<dbReference type="GO" id="GO:0046872">
    <property type="term" value="F:metal ion binding"/>
    <property type="evidence" value="ECO:0007669"/>
    <property type="project" value="UniProtKB-KW"/>
</dbReference>
<dbReference type="Proteomes" id="UP000017819">
    <property type="component" value="Unassembled WGS sequence"/>
</dbReference>
<dbReference type="InterPro" id="IPR036909">
    <property type="entry name" value="Cyt_c-like_dom_sf"/>
</dbReference>
<keyword evidence="3 6" id="KW-0479">Metal-binding</keyword>
<evidence type="ECO:0000256" key="5">
    <source>
        <dbReference type="ARBA" id="ARBA00023004"/>
    </source>
</evidence>
<feature type="compositionally biased region" description="Polar residues" evidence="7">
    <location>
        <begin position="239"/>
        <end position="255"/>
    </location>
</feature>
<comment type="caution">
    <text evidence="9">The sequence shown here is derived from an EMBL/GenBank/DDBJ whole genome shotgun (WGS) entry which is preliminary data.</text>
</comment>
<evidence type="ECO:0000256" key="7">
    <source>
        <dbReference type="SAM" id="MobiDB-lite"/>
    </source>
</evidence>
<evidence type="ECO:0000313" key="10">
    <source>
        <dbReference type="Proteomes" id="UP000017819"/>
    </source>
</evidence>
<dbReference type="GO" id="GO:0020037">
    <property type="term" value="F:heme binding"/>
    <property type="evidence" value="ECO:0007669"/>
    <property type="project" value="InterPro"/>
</dbReference>
<dbReference type="PRINTS" id="PR00604">
    <property type="entry name" value="CYTCHRMECIAB"/>
</dbReference>
<dbReference type="PROSITE" id="PS51007">
    <property type="entry name" value="CYTC"/>
    <property type="match status" value="2"/>
</dbReference>
<dbReference type="SUPFAM" id="SSF46626">
    <property type="entry name" value="Cytochrome c"/>
    <property type="match status" value="2"/>
</dbReference>
<feature type="compositionally biased region" description="Acidic residues" evidence="7">
    <location>
        <begin position="181"/>
        <end position="193"/>
    </location>
</feature>
<keyword evidence="1" id="KW-0813">Transport</keyword>
<dbReference type="AlphaFoldDB" id="V4RQW9"/>
<evidence type="ECO:0000313" key="9">
    <source>
        <dbReference type="EMBL" id="ESR25540.1"/>
    </source>
</evidence>
<dbReference type="Gene3D" id="1.10.760.10">
    <property type="entry name" value="Cytochrome c-like domain"/>
    <property type="match status" value="2"/>
</dbReference>
<organism evidence="9 10">
    <name type="scientific">Lutibaculum baratangense AMV1</name>
    <dbReference type="NCBI Taxonomy" id="631454"/>
    <lineage>
        <taxon>Bacteria</taxon>
        <taxon>Pseudomonadati</taxon>
        <taxon>Pseudomonadota</taxon>
        <taxon>Alphaproteobacteria</taxon>
        <taxon>Hyphomicrobiales</taxon>
        <taxon>Tepidamorphaceae</taxon>
        <taxon>Lutibaculum</taxon>
    </lineage>
</organism>
<dbReference type="STRING" id="631454.N177_1652"/>
<proteinExistence type="predicted"/>
<evidence type="ECO:0000259" key="8">
    <source>
        <dbReference type="PROSITE" id="PS51007"/>
    </source>
</evidence>
<gene>
    <name evidence="9" type="ORF">N177_1652</name>
</gene>
<dbReference type="EMBL" id="AWXZ01000019">
    <property type="protein sequence ID" value="ESR25540.1"/>
    <property type="molecule type" value="Genomic_DNA"/>
</dbReference>
<evidence type="ECO:0000256" key="6">
    <source>
        <dbReference type="PROSITE-ProRule" id="PRU00433"/>
    </source>
</evidence>
<dbReference type="RefSeq" id="WP_023431794.1">
    <property type="nucleotide sequence ID" value="NZ_AWXZ01000019.1"/>
</dbReference>
<keyword evidence="4" id="KW-0249">Electron transport</keyword>